<feature type="compositionally biased region" description="Basic and acidic residues" evidence="3">
    <location>
        <begin position="37"/>
        <end position="71"/>
    </location>
</feature>
<dbReference type="Gene3D" id="3.30.70.330">
    <property type="match status" value="1"/>
</dbReference>
<feature type="compositionally biased region" description="Basic and acidic residues" evidence="3">
    <location>
        <begin position="205"/>
        <end position="240"/>
    </location>
</feature>
<evidence type="ECO:0000259" key="4">
    <source>
        <dbReference type="PROSITE" id="PS50102"/>
    </source>
</evidence>
<dbReference type="GO" id="GO:0003723">
    <property type="term" value="F:RNA binding"/>
    <property type="evidence" value="ECO:0007669"/>
    <property type="project" value="UniProtKB-UniRule"/>
</dbReference>
<reference evidence="5 6" key="1">
    <citation type="journal article" date="2016" name="Mol. Biol. Evol.">
        <title>Comparative Genomics of Early-Diverging Mushroom-Forming Fungi Provides Insights into the Origins of Lignocellulose Decay Capabilities.</title>
        <authorList>
            <person name="Nagy L.G."/>
            <person name="Riley R."/>
            <person name="Tritt A."/>
            <person name="Adam C."/>
            <person name="Daum C."/>
            <person name="Floudas D."/>
            <person name="Sun H."/>
            <person name="Yadav J.S."/>
            <person name="Pangilinan J."/>
            <person name="Larsson K.H."/>
            <person name="Matsuura K."/>
            <person name="Barry K."/>
            <person name="Labutti K."/>
            <person name="Kuo R."/>
            <person name="Ohm R.A."/>
            <person name="Bhattacharya S.S."/>
            <person name="Shirouzu T."/>
            <person name="Yoshinaga Y."/>
            <person name="Martin F.M."/>
            <person name="Grigoriev I.V."/>
            <person name="Hibbett D.S."/>
        </authorList>
    </citation>
    <scope>NUCLEOTIDE SEQUENCE [LARGE SCALE GENOMIC DNA]</scope>
    <source>
        <strain evidence="5 6">HHB12029</strain>
    </source>
</reference>
<dbReference type="Proteomes" id="UP000077266">
    <property type="component" value="Unassembled WGS sequence"/>
</dbReference>
<feature type="compositionally biased region" description="Basic and acidic residues" evidence="3">
    <location>
        <begin position="173"/>
        <end position="183"/>
    </location>
</feature>
<feature type="region of interest" description="Disordered" evidence="3">
    <location>
        <begin position="499"/>
        <end position="521"/>
    </location>
</feature>
<keyword evidence="6" id="KW-1185">Reference proteome</keyword>
<proteinExistence type="predicted"/>
<feature type="compositionally biased region" description="Basic and acidic residues" evidence="3">
    <location>
        <begin position="507"/>
        <end position="521"/>
    </location>
</feature>
<evidence type="ECO:0000256" key="1">
    <source>
        <dbReference type="ARBA" id="ARBA00022884"/>
    </source>
</evidence>
<dbReference type="Pfam" id="PF00076">
    <property type="entry name" value="RRM_1"/>
    <property type="match status" value="1"/>
</dbReference>
<sequence>MAPKKGQKMSLNEFLGDSTLGSWADEMDSLPSAPAPRTDDDYGGRGDRDFGRGGDRDFTRSDRNFPPREELPLPTRPPFTAFIGNLSFDLTEREFEDFFAGHKTVSVKIIKDREDKPKGFGYVEFADVEGLKAALAMNGTSMGNRTIRVNVAEPPKEREGRGGYGDRGGSAFDEDKFAGEWRRSGPLPERSPPRRSRFGGGGDDGPERRSRFDDGPDRGSRFAGSERESGPAEEASDWRSNRPARQPPPELSVDMPPPDRPVRRSGFPTPTGGPSGGDLDAAWERGAKFKPSPISPAQDRGPRQFGSVRSDRSSIREPSVDNEPSDWRSAPRRPLGNGPRASGFGDSPANSTPPTPVLARRKLELTPRTSAPQSSNTSPLGSPKFASAQTTTTPPTKSSPFGAAKPVDVTQREKEVAERLEREKERTRDVVRERSESTASTSVWGPRRTGTTSGGPPSRQVSRPPSPGGAAPPTPSVTSPISPRIPASTVRPAFSFANAAKSASGKTELEDVTEKVAEVSV</sequence>
<dbReference type="InterPro" id="IPR012677">
    <property type="entry name" value="Nucleotide-bd_a/b_plait_sf"/>
</dbReference>
<dbReference type="PANTHER" id="PTHR23236">
    <property type="entry name" value="EUKARYOTIC TRANSLATION INITIATION FACTOR 4B/4H"/>
    <property type="match status" value="1"/>
</dbReference>
<evidence type="ECO:0000256" key="2">
    <source>
        <dbReference type="PROSITE-ProRule" id="PRU00176"/>
    </source>
</evidence>
<accession>A0A165GQ55</accession>
<feature type="compositionally biased region" description="Low complexity" evidence="3">
    <location>
        <begin position="476"/>
        <end position="486"/>
    </location>
</feature>
<feature type="compositionally biased region" description="Low complexity" evidence="3">
    <location>
        <begin position="445"/>
        <end position="463"/>
    </location>
</feature>
<protein>
    <recommendedName>
        <fullName evidence="4">RRM domain-containing protein</fullName>
    </recommendedName>
</protein>
<organism evidence="5 6">
    <name type="scientific">Exidia glandulosa HHB12029</name>
    <dbReference type="NCBI Taxonomy" id="1314781"/>
    <lineage>
        <taxon>Eukaryota</taxon>
        <taxon>Fungi</taxon>
        <taxon>Dikarya</taxon>
        <taxon>Basidiomycota</taxon>
        <taxon>Agaricomycotina</taxon>
        <taxon>Agaricomycetes</taxon>
        <taxon>Auriculariales</taxon>
        <taxon>Exidiaceae</taxon>
        <taxon>Exidia</taxon>
    </lineage>
</organism>
<dbReference type="EMBL" id="KV426039">
    <property type="protein sequence ID" value="KZV90844.1"/>
    <property type="molecule type" value="Genomic_DNA"/>
</dbReference>
<dbReference type="SMART" id="SM00360">
    <property type="entry name" value="RRM"/>
    <property type="match status" value="1"/>
</dbReference>
<feature type="compositionally biased region" description="Polar residues" evidence="3">
    <location>
        <begin position="367"/>
        <end position="380"/>
    </location>
</feature>
<dbReference type="InterPro" id="IPR000504">
    <property type="entry name" value="RRM_dom"/>
</dbReference>
<keyword evidence="1 2" id="KW-0694">RNA-binding</keyword>
<dbReference type="AlphaFoldDB" id="A0A165GQ55"/>
<dbReference type="GO" id="GO:0005730">
    <property type="term" value="C:nucleolus"/>
    <property type="evidence" value="ECO:0007669"/>
    <property type="project" value="TreeGrafter"/>
</dbReference>
<feature type="domain" description="RRM" evidence="4">
    <location>
        <begin position="79"/>
        <end position="154"/>
    </location>
</feature>
<dbReference type="OrthoDB" id="48651at2759"/>
<dbReference type="InParanoid" id="A0A165GQ55"/>
<name>A0A165GQ55_EXIGL</name>
<evidence type="ECO:0000256" key="3">
    <source>
        <dbReference type="SAM" id="MobiDB-lite"/>
    </source>
</evidence>
<evidence type="ECO:0000313" key="5">
    <source>
        <dbReference type="EMBL" id="KZV90844.1"/>
    </source>
</evidence>
<feature type="compositionally biased region" description="Pro residues" evidence="3">
    <location>
        <begin position="245"/>
        <end position="259"/>
    </location>
</feature>
<feature type="region of interest" description="Disordered" evidence="3">
    <location>
        <begin position="22"/>
        <end position="76"/>
    </location>
</feature>
<dbReference type="STRING" id="1314781.A0A165GQ55"/>
<gene>
    <name evidence="5" type="ORF">EXIGLDRAFT_719877</name>
</gene>
<dbReference type="SUPFAM" id="SSF54928">
    <property type="entry name" value="RNA-binding domain, RBD"/>
    <property type="match status" value="1"/>
</dbReference>
<dbReference type="PROSITE" id="PS50102">
    <property type="entry name" value="RRM"/>
    <property type="match status" value="1"/>
</dbReference>
<dbReference type="PANTHER" id="PTHR23236:SF11">
    <property type="entry name" value="EUKARYOTIC TRANSLATION INITIATION FACTOR 4H"/>
    <property type="match status" value="1"/>
</dbReference>
<feature type="compositionally biased region" description="Basic and acidic residues" evidence="3">
    <location>
        <begin position="410"/>
        <end position="436"/>
    </location>
</feature>
<evidence type="ECO:0000313" key="6">
    <source>
        <dbReference type="Proteomes" id="UP000077266"/>
    </source>
</evidence>
<feature type="compositionally biased region" description="Pro residues" evidence="3">
    <location>
        <begin position="464"/>
        <end position="475"/>
    </location>
</feature>
<dbReference type="InterPro" id="IPR035979">
    <property type="entry name" value="RBD_domain_sf"/>
</dbReference>
<feature type="compositionally biased region" description="Basic and acidic residues" evidence="3">
    <location>
        <begin position="309"/>
        <end position="319"/>
    </location>
</feature>
<feature type="region of interest" description="Disordered" evidence="3">
    <location>
        <begin position="146"/>
        <end position="487"/>
    </location>
</feature>